<dbReference type="OMA" id="NWMDNYG"/>
<evidence type="ECO:0000256" key="2">
    <source>
        <dbReference type="SAM" id="SignalP"/>
    </source>
</evidence>
<dbReference type="InterPro" id="IPR013201">
    <property type="entry name" value="Prot_inhib_I29"/>
</dbReference>
<evidence type="ECO:0000313" key="5">
    <source>
        <dbReference type="Proteomes" id="UP000007797"/>
    </source>
</evidence>
<keyword evidence="1" id="KW-0472">Membrane</keyword>
<proteinExistence type="predicted"/>
<dbReference type="Pfam" id="PF08246">
    <property type="entry name" value="Inhibitor_I29"/>
    <property type="match status" value="1"/>
</dbReference>
<evidence type="ECO:0000259" key="3">
    <source>
        <dbReference type="SMART" id="SM00848"/>
    </source>
</evidence>
<dbReference type="InterPro" id="IPR038765">
    <property type="entry name" value="Papain-like_cys_pep_sf"/>
</dbReference>
<sequence length="229" mass="24037">MMIKSILLTLCVVMMMYVSSSTAQDPSDAQLFAAFINWAQNYNVQYDSSELQAKFAAWKANAQFIANYNANNNVADMAIDNSAHPAAAQEAVLGELNINAGEVVTFPSESVSQMNFNQFSDLTFQEFEIQYTGGVPDANAVIPGAVAAGAVLSTGAIIGIAVGGAAAVAGVTGASVAIIKKKRAAKKTVVAMEEVAPQKSSAPKVDIFKFENPHHSITARAVAITSNSN</sequence>
<dbReference type="KEGG" id="dfa:DFA_08913"/>
<gene>
    <name evidence="4" type="ORF">DFA_08913</name>
</gene>
<keyword evidence="1" id="KW-1133">Transmembrane helix</keyword>
<feature type="chain" id="PRO_5003319930" description="Cathepsin propeptide inhibitor domain-containing protein" evidence="2">
    <location>
        <begin position="24"/>
        <end position="229"/>
    </location>
</feature>
<feature type="domain" description="Cathepsin propeptide inhibitor" evidence="3">
    <location>
        <begin position="35"/>
        <end position="127"/>
    </location>
</feature>
<dbReference type="OrthoDB" id="20728at2759"/>
<feature type="transmembrane region" description="Helical" evidence="1">
    <location>
        <begin position="156"/>
        <end position="179"/>
    </location>
</feature>
<dbReference type="SMART" id="SM00848">
    <property type="entry name" value="Inhibitor_I29"/>
    <property type="match status" value="1"/>
</dbReference>
<keyword evidence="5" id="KW-1185">Reference proteome</keyword>
<dbReference type="RefSeq" id="XP_004356396.1">
    <property type="nucleotide sequence ID" value="XM_004356343.1"/>
</dbReference>
<keyword evidence="1" id="KW-0812">Transmembrane</keyword>
<keyword evidence="2" id="KW-0732">Signal</keyword>
<dbReference type="SUPFAM" id="SSF54001">
    <property type="entry name" value="Cysteine proteinases"/>
    <property type="match status" value="1"/>
</dbReference>
<dbReference type="AlphaFoldDB" id="F4Q519"/>
<dbReference type="GeneID" id="14869531"/>
<dbReference type="EMBL" id="GL883021">
    <property type="protein sequence ID" value="EGG17912.1"/>
    <property type="molecule type" value="Genomic_DNA"/>
</dbReference>
<feature type="signal peptide" evidence="2">
    <location>
        <begin position="1"/>
        <end position="23"/>
    </location>
</feature>
<dbReference type="Proteomes" id="UP000007797">
    <property type="component" value="Unassembled WGS sequence"/>
</dbReference>
<organism evidence="4 5">
    <name type="scientific">Cavenderia fasciculata</name>
    <name type="common">Slime mold</name>
    <name type="synonym">Dictyostelium fasciculatum</name>
    <dbReference type="NCBI Taxonomy" id="261658"/>
    <lineage>
        <taxon>Eukaryota</taxon>
        <taxon>Amoebozoa</taxon>
        <taxon>Evosea</taxon>
        <taxon>Eumycetozoa</taxon>
        <taxon>Dictyostelia</taxon>
        <taxon>Acytosteliales</taxon>
        <taxon>Cavenderiaceae</taxon>
        <taxon>Cavenderia</taxon>
    </lineage>
</organism>
<protein>
    <recommendedName>
        <fullName evidence="3">Cathepsin propeptide inhibitor domain-containing protein</fullName>
    </recommendedName>
</protein>
<accession>F4Q519</accession>
<evidence type="ECO:0000256" key="1">
    <source>
        <dbReference type="SAM" id="Phobius"/>
    </source>
</evidence>
<dbReference type="Gene3D" id="3.90.70.10">
    <property type="entry name" value="Cysteine proteinases"/>
    <property type="match status" value="1"/>
</dbReference>
<evidence type="ECO:0000313" key="4">
    <source>
        <dbReference type="EMBL" id="EGG17912.1"/>
    </source>
</evidence>
<reference evidence="5" key="1">
    <citation type="journal article" date="2011" name="Genome Res.">
        <title>Phylogeny-wide analysis of social amoeba genomes highlights ancient origins for complex intercellular communication.</title>
        <authorList>
            <person name="Heidel A.J."/>
            <person name="Lawal H.M."/>
            <person name="Felder M."/>
            <person name="Schilde C."/>
            <person name="Helps N.R."/>
            <person name="Tunggal B."/>
            <person name="Rivero F."/>
            <person name="John U."/>
            <person name="Schleicher M."/>
            <person name="Eichinger L."/>
            <person name="Platzer M."/>
            <person name="Noegel A.A."/>
            <person name="Schaap P."/>
            <person name="Gloeckner G."/>
        </authorList>
    </citation>
    <scope>NUCLEOTIDE SEQUENCE [LARGE SCALE GENOMIC DNA]</scope>
    <source>
        <strain evidence="5">SH3</strain>
    </source>
</reference>
<name>F4Q519_CACFS</name>